<dbReference type="RefSeq" id="WP_143015984.1">
    <property type="nucleotide sequence ID" value="NZ_CP028290.1"/>
</dbReference>
<keyword evidence="2" id="KW-1185">Reference proteome</keyword>
<dbReference type="OrthoDB" id="9156368at2"/>
<dbReference type="EMBL" id="FNJL01000037">
    <property type="protein sequence ID" value="SDP88966.1"/>
    <property type="molecule type" value="Genomic_DNA"/>
</dbReference>
<dbReference type="AlphaFoldDB" id="A0A1H0WF96"/>
<dbReference type="SUPFAM" id="SSF52540">
    <property type="entry name" value="P-loop containing nucleoside triphosphate hydrolases"/>
    <property type="match status" value="1"/>
</dbReference>
<name>A0A1H0WF96_9BURK</name>
<proteinExistence type="predicted"/>
<sequence length="660" mass="73823">MAHLLNVKEEIRANVARNSLASEVCNALDGLFTIEFFKTHAANGKNHVVLHCKPTRTISDSLLLDREVLGLAINVKELQVRTLHAARDLIAESAGRLDPAFMIIVHADASGDEKLRNWGRELGYKIIPIFRPSAGAIPPTESLRRNLARDLFAYDPFSLTGPVLSDTDFFGRRNTAIETLRQLQSGRIISIFGVRKLGKTSLINRIVAAARESGDLRIAMIDCSVDGFNKLSAGDALKAIAKVAKMASTRGYAHITEALKRSDKELVPVFDDLWSTKDPKPLALIFDEIDYITPASPTRPIWRQEFNQFWREFRVAYQEAQRMGFPLSVLVSGVSSQAFRVESFDGIENSVLHFVPEGYLAPFARHASKQMIKDLCKRCGLILSDQNQDIMAETCADFPYWIRLAGSYLHHAVDIQGRPRTLETELVASLLKDFVDAEGVDVAKVALEDLRRKTAEPIELLERAAATTHLPLIEGKLLLRYGLATQKPVGVSVTSAMIKAGLSALGDVAPQAQRSLELEDASTTLALAPQEWAEELSVINRRRNLMERKLREFIYFSLKFAAKAGENWVDAVLRALPEKQRIELASLSGDALLNKLYWRELGVVILKHWAHFEKVLGDKRRFESAMDLLNDRPDAHAKAVDAADIALHRRELQWLEERLA</sequence>
<dbReference type="PANTHER" id="PTHR34301:SF8">
    <property type="entry name" value="ATPASE DOMAIN-CONTAINING PROTEIN"/>
    <property type="match status" value="1"/>
</dbReference>
<evidence type="ECO:0008006" key="3">
    <source>
        <dbReference type="Google" id="ProtNLM"/>
    </source>
</evidence>
<organism evidence="1 2">
    <name type="scientific">Paracidovorax cattleyae</name>
    <dbReference type="NCBI Taxonomy" id="80868"/>
    <lineage>
        <taxon>Bacteria</taxon>
        <taxon>Pseudomonadati</taxon>
        <taxon>Pseudomonadota</taxon>
        <taxon>Betaproteobacteria</taxon>
        <taxon>Burkholderiales</taxon>
        <taxon>Comamonadaceae</taxon>
        <taxon>Paracidovorax</taxon>
    </lineage>
</organism>
<gene>
    <name evidence="1" type="ORF">SAMN04489708_1372</name>
</gene>
<dbReference type="InterPro" id="IPR027417">
    <property type="entry name" value="P-loop_NTPase"/>
</dbReference>
<accession>A0A1H0WF96</accession>
<dbReference type="Proteomes" id="UP000199317">
    <property type="component" value="Unassembled WGS sequence"/>
</dbReference>
<dbReference type="PANTHER" id="PTHR34301">
    <property type="entry name" value="DNA-BINDING PROTEIN-RELATED"/>
    <property type="match status" value="1"/>
</dbReference>
<protein>
    <recommendedName>
        <fullName evidence="3">AAA ATPase domain-containing protein</fullName>
    </recommendedName>
</protein>
<dbReference type="Gene3D" id="3.40.50.300">
    <property type="entry name" value="P-loop containing nucleotide triphosphate hydrolases"/>
    <property type="match status" value="1"/>
</dbReference>
<evidence type="ECO:0000313" key="2">
    <source>
        <dbReference type="Proteomes" id="UP000199317"/>
    </source>
</evidence>
<evidence type="ECO:0000313" key="1">
    <source>
        <dbReference type="EMBL" id="SDP88966.1"/>
    </source>
</evidence>
<reference evidence="2" key="1">
    <citation type="submission" date="2016-10" db="EMBL/GenBank/DDBJ databases">
        <authorList>
            <person name="Varghese N."/>
            <person name="Submissions S."/>
        </authorList>
    </citation>
    <scope>NUCLEOTIDE SEQUENCE [LARGE SCALE GENOMIC DNA]</scope>
    <source>
        <strain evidence="2">DSM 17101</strain>
    </source>
</reference>